<protein>
    <submittedName>
        <fullName evidence="1">Uncharacterized protein</fullName>
    </submittedName>
</protein>
<organism evidence="1 2">
    <name type="scientific">Laetiporus sulphureus 93-53</name>
    <dbReference type="NCBI Taxonomy" id="1314785"/>
    <lineage>
        <taxon>Eukaryota</taxon>
        <taxon>Fungi</taxon>
        <taxon>Dikarya</taxon>
        <taxon>Basidiomycota</taxon>
        <taxon>Agaricomycotina</taxon>
        <taxon>Agaricomycetes</taxon>
        <taxon>Polyporales</taxon>
        <taxon>Laetiporus</taxon>
    </lineage>
</organism>
<dbReference type="Proteomes" id="UP000076871">
    <property type="component" value="Unassembled WGS sequence"/>
</dbReference>
<accession>A0A165D6T3</accession>
<feature type="non-terminal residue" evidence="1">
    <location>
        <position position="1"/>
    </location>
</feature>
<evidence type="ECO:0000313" key="1">
    <source>
        <dbReference type="EMBL" id="KZT04259.1"/>
    </source>
</evidence>
<sequence>FRLCGIIYFGEFHFTAMIVDMNGQTQYNDGIVIDNASTSEYPVKMAHHTLLNKAHSRFSFVTIYSKLCLT</sequence>
<dbReference type="OrthoDB" id="3258054at2759"/>
<dbReference type="InParanoid" id="A0A165D6T3"/>
<name>A0A165D6T3_9APHY</name>
<gene>
    <name evidence="1" type="ORF">LAESUDRAFT_658007</name>
</gene>
<dbReference type="AlphaFoldDB" id="A0A165D6T3"/>
<proteinExistence type="predicted"/>
<keyword evidence="2" id="KW-1185">Reference proteome</keyword>
<reference evidence="1 2" key="1">
    <citation type="journal article" date="2016" name="Mol. Biol. Evol.">
        <title>Comparative Genomics of Early-Diverging Mushroom-Forming Fungi Provides Insights into the Origins of Lignocellulose Decay Capabilities.</title>
        <authorList>
            <person name="Nagy L.G."/>
            <person name="Riley R."/>
            <person name="Tritt A."/>
            <person name="Adam C."/>
            <person name="Daum C."/>
            <person name="Floudas D."/>
            <person name="Sun H."/>
            <person name="Yadav J.S."/>
            <person name="Pangilinan J."/>
            <person name="Larsson K.H."/>
            <person name="Matsuura K."/>
            <person name="Barry K."/>
            <person name="Labutti K."/>
            <person name="Kuo R."/>
            <person name="Ohm R.A."/>
            <person name="Bhattacharya S.S."/>
            <person name="Shirouzu T."/>
            <person name="Yoshinaga Y."/>
            <person name="Martin F.M."/>
            <person name="Grigoriev I.V."/>
            <person name="Hibbett D.S."/>
        </authorList>
    </citation>
    <scope>NUCLEOTIDE SEQUENCE [LARGE SCALE GENOMIC DNA]</scope>
    <source>
        <strain evidence="1 2">93-53</strain>
    </source>
</reference>
<dbReference type="GeneID" id="63821749"/>
<dbReference type="EMBL" id="KV427637">
    <property type="protein sequence ID" value="KZT04259.1"/>
    <property type="molecule type" value="Genomic_DNA"/>
</dbReference>
<evidence type="ECO:0000313" key="2">
    <source>
        <dbReference type="Proteomes" id="UP000076871"/>
    </source>
</evidence>
<dbReference type="RefSeq" id="XP_040761999.1">
    <property type="nucleotide sequence ID" value="XM_040904719.1"/>
</dbReference>